<gene>
    <name evidence="2" type="ORF">FSP39_007541</name>
</gene>
<dbReference type="AlphaFoldDB" id="A0AA88Y2S2"/>
<feature type="transmembrane region" description="Helical" evidence="1">
    <location>
        <begin position="101"/>
        <end position="125"/>
    </location>
</feature>
<keyword evidence="3" id="KW-1185">Reference proteome</keyword>
<keyword evidence="1" id="KW-1133">Transmembrane helix</keyword>
<dbReference type="InterPro" id="IPR026100">
    <property type="entry name" value="Tmem223"/>
</dbReference>
<dbReference type="PANTHER" id="PTHR14549:SF2">
    <property type="entry name" value="TRANSMEMBRANE PROTEIN 223"/>
    <property type="match status" value="1"/>
</dbReference>
<feature type="transmembrane region" description="Helical" evidence="1">
    <location>
        <begin position="53"/>
        <end position="76"/>
    </location>
</feature>
<dbReference type="PANTHER" id="PTHR14549">
    <property type="entry name" value="TRANSMEMBRANE PROTEIN 223"/>
    <property type="match status" value="1"/>
</dbReference>
<dbReference type="GO" id="GO:0005739">
    <property type="term" value="C:mitochondrion"/>
    <property type="evidence" value="ECO:0007669"/>
    <property type="project" value="TreeGrafter"/>
</dbReference>
<dbReference type="EMBL" id="VSWD01000009">
    <property type="protein sequence ID" value="KAK3092819.1"/>
    <property type="molecule type" value="Genomic_DNA"/>
</dbReference>
<dbReference type="Proteomes" id="UP001186944">
    <property type="component" value="Unassembled WGS sequence"/>
</dbReference>
<organism evidence="2 3">
    <name type="scientific">Pinctada imbricata</name>
    <name type="common">Atlantic pearl-oyster</name>
    <name type="synonym">Pinctada martensii</name>
    <dbReference type="NCBI Taxonomy" id="66713"/>
    <lineage>
        <taxon>Eukaryota</taxon>
        <taxon>Metazoa</taxon>
        <taxon>Spiralia</taxon>
        <taxon>Lophotrochozoa</taxon>
        <taxon>Mollusca</taxon>
        <taxon>Bivalvia</taxon>
        <taxon>Autobranchia</taxon>
        <taxon>Pteriomorphia</taxon>
        <taxon>Pterioida</taxon>
        <taxon>Pterioidea</taxon>
        <taxon>Pteriidae</taxon>
        <taxon>Pinctada</taxon>
    </lineage>
</organism>
<protein>
    <recommendedName>
        <fullName evidence="4">Transmembrane protein 223</fullName>
    </recommendedName>
</protein>
<evidence type="ECO:0000256" key="1">
    <source>
        <dbReference type="SAM" id="Phobius"/>
    </source>
</evidence>
<evidence type="ECO:0000313" key="2">
    <source>
        <dbReference type="EMBL" id="KAK3092819.1"/>
    </source>
</evidence>
<proteinExistence type="predicted"/>
<dbReference type="Pfam" id="PF06979">
    <property type="entry name" value="TMEM70"/>
    <property type="match status" value="1"/>
</dbReference>
<keyword evidence="1" id="KW-0472">Membrane</keyword>
<evidence type="ECO:0000313" key="3">
    <source>
        <dbReference type="Proteomes" id="UP001186944"/>
    </source>
</evidence>
<reference evidence="2" key="1">
    <citation type="submission" date="2019-08" db="EMBL/GenBank/DDBJ databases">
        <title>The improved chromosome-level genome for the pearl oyster Pinctada fucata martensii using PacBio sequencing and Hi-C.</title>
        <authorList>
            <person name="Zheng Z."/>
        </authorList>
    </citation>
    <scope>NUCLEOTIDE SEQUENCE</scope>
    <source>
        <strain evidence="2">ZZ-2019</strain>
        <tissue evidence="2">Adductor muscle</tissue>
    </source>
</reference>
<comment type="caution">
    <text evidence="2">The sequence shown here is derived from an EMBL/GenBank/DDBJ whole genome shotgun (WGS) entry which is preliminary data.</text>
</comment>
<sequence length="215" mass="24996">MKAFPQRQPVRFASRMERPGRGFGRPEGPKMQREIEIDVSKDIQVFSNKRFRFFNTIIFVGVTQTVLWGYLAYFSFQFLQDEASLEPRTGWRDSWLFKNKYRVSVCLVCCLAAVAACVFSLSYPIRSIKQMWLLKGGENIRLETFSPMSLGEYSKKVIKVPLKDISGQLARVPTNNTIPIKVKGYRFHFLMDNKSGVFHEPNLYDYTIGLRRNLK</sequence>
<evidence type="ECO:0008006" key="4">
    <source>
        <dbReference type="Google" id="ProtNLM"/>
    </source>
</evidence>
<name>A0AA88Y2S2_PINIB</name>
<dbReference type="InterPro" id="IPR045325">
    <property type="entry name" value="TMEM70/TMEM186/TMEM223"/>
</dbReference>
<accession>A0AA88Y2S2</accession>
<keyword evidence="1" id="KW-0812">Transmembrane</keyword>